<dbReference type="Pfam" id="PF00501">
    <property type="entry name" value="AMP-binding"/>
    <property type="match status" value="1"/>
</dbReference>
<evidence type="ECO:0000313" key="3">
    <source>
        <dbReference type="EMBL" id="GLX85661.1"/>
    </source>
</evidence>
<dbReference type="Gene3D" id="3.30.300.30">
    <property type="match status" value="1"/>
</dbReference>
<dbReference type="PANTHER" id="PTHR43201">
    <property type="entry name" value="ACYL-COA SYNTHETASE"/>
    <property type="match status" value="1"/>
</dbReference>
<evidence type="ECO:0000259" key="1">
    <source>
        <dbReference type="Pfam" id="PF00501"/>
    </source>
</evidence>
<dbReference type="InterPro" id="IPR042099">
    <property type="entry name" value="ANL_N_sf"/>
</dbReference>
<protein>
    <submittedName>
        <fullName evidence="3">Acyl-CoA synthetase</fullName>
    </submittedName>
</protein>
<dbReference type="Gene3D" id="3.40.50.12780">
    <property type="entry name" value="N-terminal domain of ligase-like"/>
    <property type="match status" value="1"/>
</dbReference>
<sequence>MTAQGENISAATTEQLSAPDTSALEASMLPNSIYDAIWQSASRYGDQTAIKFLLDGSCFGPNNIPLKKRLIHKAIKLIKGQDFAQPYREVSFNELAKQVTQVANALVNTGLSQGGVTSLLLPNFPETYSALWGAETAGVANPINPMLEAEIIAEIMTTANTEVLIALGPVPGSDIWEKVLAVKDRVPSLKAVVSLFGPHEISDGKVPIYSFHQWIENAEGQYFSSEVPCQYDTAAYFHTGGTTGLPKLAKQSHLNQLSNAKQVNLVLPIDSGDTMFVGLPIFHVNAANATGLGSVMTGSTILMAGPAGFRTKDVLPNLIDLLIHFDVSIMMAVPTVYSAVVESLSQNDNAKINQLKMKLAISGAAPLSPTLKEKFTQLVGIPLVEGYGATETTAVSSLMPINDMAVRPSVGLPLPMLDLKILDIDEQGELISVCDTDQVGEIAVAGPNVFQGYLEDSHNEKCWIQVPDEVVGEKRYFRTGDLGRIDQHGYLSLAGRQKELIIRGGHNIDPKMIEDIASKHPAVSLAAAVGRPDAYAGEVPVLYVTLVENKRVTDTEILEYVAANIPERAATPKQVIVLDDMPTTAIGKIFKPQLNCYQVELVIEAAILAIPNLTNELINVAASPSKQHGILAIIELRDELDDIQIKVAEALANYAIHYEIKSVSMESRQSSQRKHVA</sequence>
<dbReference type="PANTHER" id="PTHR43201:SF32">
    <property type="entry name" value="2-SUCCINYLBENZOATE--COA LIGASE, CHLOROPLASTIC_PEROXISOMAL"/>
    <property type="match status" value="1"/>
</dbReference>
<dbReference type="EMBL" id="BSSV01000003">
    <property type="protein sequence ID" value="GLX85661.1"/>
    <property type="molecule type" value="Genomic_DNA"/>
</dbReference>
<proteinExistence type="predicted"/>
<feature type="domain" description="AMP-dependent synthetase/ligase" evidence="1">
    <location>
        <begin position="85"/>
        <end position="454"/>
    </location>
</feature>
<dbReference type="PROSITE" id="PS00455">
    <property type="entry name" value="AMP_BINDING"/>
    <property type="match status" value="1"/>
</dbReference>
<name>A0ABQ6HC38_9GAMM</name>
<dbReference type="Proteomes" id="UP001157134">
    <property type="component" value="Unassembled WGS sequence"/>
</dbReference>
<evidence type="ECO:0000313" key="4">
    <source>
        <dbReference type="Proteomes" id="UP001157134"/>
    </source>
</evidence>
<organism evidence="3 4">
    <name type="scientific">Thalassotalea loyana</name>
    <dbReference type="NCBI Taxonomy" id="280483"/>
    <lineage>
        <taxon>Bacteria</taxon>
        <taxon>Pseudomonadati</taxon>
        <taxon>Pseudomonadota</taxon>
        <taxon>Gammaproteobacteria</taxon>
        <taxon>Alteromonadales</taxon>
        <taxon>Colwelliaceae</taxon>
        <taxon>Thalassotalea</taxon>
    </lineage>
</organism>
<dbReference type="Pfam" id="PF13193">
    <property type="entry name" value="AMP-binding_C"/>
    <property type="match status" value="1"/>
</dbReference>
<gene>
    <name evidence="3" type="ORF">tloyanaT_19130</name>
</gene>
<dbReference type="InterPro" id="IPR025110">
    <property type="entry name" value="AMP-bd_C"/>
</dbReference>
<comment type="caution">
    <text evidence="3">The sequence shown here is derived from an EMBL/GenBank/DDBJ whole genome shotgun (WGS) entry which is preliminary data.</text>
</comment>
<dbReference type="InterPro" id="IPR045851">
    <property type="entry name" value="AMP-bd_C_sf"/>
</dbReference>
<dbReference type="SUPFAM" id="SSF56801">
    <property type="entry name" value="Acetyl-CoA synthetase-like"/>
    <property type="match status" value="1"/>
</dbReference>
<reference evidence="3 4" key="1">
    <citation type="submission" date="2023-03" db="EMBL/GenBank/DDBJ databases">
        <title>Thalassotalea loyana LMG 22536T draft genome sequence.</title>
        <authorList>
            <person name="Sawabe T."/>
        </authorList>
    </citation>
    <scope>NUCLEOTIDE SEQUENCE [LARGE SCALE GENOMIC DNA]</scope>
    <source>
        <strain evidence="3 4">LMG 22536</strain>
    </source>
</reference>
<dbReference type="RefSeq" id="WP_284297974.1">
    <property type="nucleotide sequence ID" value="NZ_BSSV01000003.1"/>
</dbReference>
<keyword evidence="4" id="KW-1185">Reference proteome</keyword>
<dbReference type="InterPro" id="IPR020845">
    <property type="entry name" value="AMP-binding_CS"/>
</dbReference>
<dbReference type="InterPro" id="IPR000873">
    <property type="entry name" value="AMP-dep_synth/lig_dom"/>
</dbReference>
<feature type="domain" description="AMP-binding enzyme C-terminal" evidence="2">
    <location>
        <begin position="513"/>
        <end position="588"/>
    </location>
</feature>
<evidence type="ECO:0000259" key="2">
    <source>
        <dbReference type="Pfam" id="PF13193"/>
    </source>
</evidence>
<accession>A0ABQ6HC38</accession>